<evidence type="ECO:0000313" key="3">
    <source>
        <dbReference type="Proteomes" id="UP001642487"/>
    </source>
</evidence>
<feature type="chain" id="PRO_5047164318" evidence="1">
    <location>
        <begin position="31"/>
        <end position="164"/>
    </location>
</feature>
<name>A0ABP0XUL3_9ROSI</name>
<dbReference type="Proteomes" id="UP001642487">
    <property type="component" value="Chromosome 10"/>
</dbReference>
<sequence length="164" mass="18554">MVTVKVTLSHFPSRSRCLLLSLLLWRTTQDHTSTTSAHDAITALDDDGNPTRSDMFPTTTPHHCRPRENGRRAFDDDVVQKPRVVLFFGIETTCEFEALVTRLGRTTFLSFSTSFVDPLSDWPQISLPSTHKVQFCKKLFARSFADSKVIVLVLLVKTESSKRP</sequence>
<evidence type="ECO:0000256" key="1">
    <source>
        <dbReference type="SAM" id="SignalP"/>
    </source>
</evidence>
<keyword evidence="1" id="KW-0732">Signal</keyword>
<gene>
    <name evidence="2" type="ORF">CITCOLO1_LOCUS3519</name>
</gene>
<proteinExistence type="predicted"/>
<protein>
    <submittedName>
        <fullName evidence="2">Uncharacterized protein</fullName>
    </submittedName>
</protein>
<keyword evidence="3" id="KW-1185">Reference proteome</keyword>
<evidence type="ECO:0000313" key="2">
    <source>
        <dbReference type="EMBL" id="CAK9311849.1"/>
    </source>
</evidence>
<accession>A0ABP0XUL3</accession>
<feature type="signal peptide" evidence="1">
    <location>
        <begin position="1"/>
        <end position="30"/>
    </location>
</feature>
<reference evidence="2 3" key="1">
    <citation type="submission" date="2024-03" db="EMBL/GenBank/DDBJ databases">
        <authorList>
            <person name="Gkanogiannis A."/>
            <person name="Becerra Lopez-Lavalle L."/>
        </authorList>
    </citation>
    <scope>NUCLEOTIDE SEQUENCE [LARGE SCALE GENOMIC DNA]</scope>
</reference>
<dbReference type="EMBL" id="OZ021744">
    <property type="protein sequence ID" value="CAK9311849.1"/>
    <property type="molecule type" value="Genomic_DNA"/>
</dbReference>
<organism evidence="2 3">
    <name type="scientific">Citrullus colocynthis</name>
    <name type="common">colocynth</name>
    <dbReference type="NCBI Taxonomy" id="252529"/>
    <lineage>
        <taxon>Eukaryota</taxon>
        <taxon>Viridiplantae</taxon>
        <taxon>Streptophyta</taxon>
        <taxon>Embryophyta</taxon>
        <taxon>Tracheophyta</taxon>
        <taxon>Spermatophyta</taxon>
        <taxon>Magnoliopsida</taxon>
        <taxon>eudicotyledons</taxon>
        <taxon>Gunneridae</taxon>
        <taxon>Pentapetalae</taxon>
        <taxon>rosids</taxon>
        <taxon>fabids</taxon>
        <taxon>Cucurbitales</taxon>
        <taxon>Cucurbitaceae</taxon>
        <taxon>Benincaseae</taxon>
        <taxon>Citrullus</taxon>
    </lineage>
</organism>